<feature type="compositionally biased region" description="Basic and acidic residues" evidence="4">
    <location>
        <begin position="517"/>
        <end position="561"/>
    </location>
</feature>
<feature type="region of interest" description="Disordered" evidence="4">
    <location>
        <begin position="317"/>
        <end position="502"/>
    </location>
</feature>
<dbReference type="FunCoup" id="A0A671W0X2">
    <property type="interactions" value="2"/>
</dbReference>
<dbReference type="PROSITE" id="PS51050">
    <property type="entry name" value="ZF_CW"/>
    <property type="match status" value="1"/>
</dbReference>
<dbReference type="InterPro" id="IPR045261">
    <property type="entry name" value="MORC_ATPase"/>
</dbReference>
<dbReference type="GeneTree" id="ENSGT00940000166590"/>
<dbReference type="OMA" id="WTYSPLA"/>
<feature type="compositionally biased region" description="Polar residues" evidence="4">
    <location>
        <begin position="321"/>
        <end position="336"/>
    </location>
</feature>
<feature type="compositionally biased region" description="Acidic residues" evidence="4">
    <location>
        <begin position="403"/>
        <end position="417"/>
    </location>
</feature>
<dbReference type="GO" id="GO:0005654">
    <property type="term" value="C:nucleoplasm"/>
    <property type="evidence" value="ECO:0007669"/>
    <property type="project" value="TreeGrafter"/>
</dbReference>
<reference evidence="6" key="1">
    <citation type="submission" date="2021-04" db="EMBL/GenBank/DDBJ databases">
        <authorList>
            <consortium name="Wellcome Sanger Institute Data Sharing"/>
        </authorList>
    </citation>
    <scope>NUCLEOTIDE SEQUENCE [LARGE SCALE GENOMIC DNA]</scope>
</reference>
<evidence type="ECO:0000256" key="4">
    <source>
        <dbReference type="SAM" id="MobiDB-lite"/>
    </source>
</evidence>
<keyword evidence="3" id="KW-0862">Zinc</keyword>
<sequence>MLCFSACLFKVSEYVFLTSQAILCSDLNPVLQSLVTTEDSEASLAAILTNSIITSLEQIHTHFDSIPAKKGTKILIWNIRRAKDGNPEIDFDTDTTDFRLPPIQIEELRKGLRSSGTLRAEQNIPDMHYSLRAYLSILYLKPRTQVILRGKKNLPKLVSKRLKHVEHDVYKPHFSKEKVKVTFGLTPKNKDHYGIMMYHKNRLIKAYEKVGCQLKASGQRVGVGVIGVIECNFLKPAHNKQDFEYTKEYRLTLGALGLKLNDYWREVTEKRAREREFQALDRDNSEDDPDDVEAPVWLQCEECLKWRSIPANHYDDVPESWNCSQNPNPRYRSCSSPEEAEDSEELLTPSYQKNHKKQEQPKSRKRERSLEVCAFKDQTAKHQILSRSSSEPSQRVGSADQCLAEENDDDQTSTDDPGDNHTDTHANEDARKQNAASATRVRRESTGRDTVIKDTIQGQEETETSGQKREDEEGNKKKDKSSEPTERERERPTLSLKRKPGSLFYCVKKKPCLWEVRQPDSENVAEKKNPRKQKDVPEAPTLEKSKQDGSSRAEKQADKAQRMVTNLTWTHSLTSTQTVMVSPLSRTEGPRSRPPPPQGSDWDVNAQRLAGLEKEAQRLRRLLGQEIKKTTQGTMTTADGGPATADSREVGCQTDEAESSTSSSSPDRVPGLEEVLAQGQGAVCGSKEQPEQDRSSKDKTETQSRVRAGDSEAYEDNRSPQESLLGIRNNVVVLLTALLPHLDLGGISMETTDVDNVLQQIIEVNSLKL</sequence>
<dbReference type="InterPro" id="IPR011124">
    <property type="entry name" value="Znf_CW"/>
</dbReference>
<evidence type="ECO:0000256" key="3">
    <source>
        <dbReference type="ARBA" id="ARBA00022833"/>
    </source>
</evidence>
<gene>
    <name evidence="6" type="primary">zgc:152774</name>
</gene>
<feature type="compositionally biased region" description="Polar residues" evidence="4">
    <location>
        <begin position="385"/>
        <end position="396"/>
    </location>
</feature>
<name>A0A671W0X2_SPAAU</name>
<feature type="domain" description="CW-type" evidence="5">
    <location>
        <begin position="291"/>
        <end position="342"/>
    </location>
</feature>
<evidence type="ECO:0000256" key="1">
    <source>
        <dbReference type="ARBA" id="ARBA00022723"/>
    </source>
</evidence>
<evidence type="ECO:0000313" key="6">
    <source>
        <dbReference type="Ensembl" id="ENSSAUP00010031622.1"/>
    </source>
</evidence>
<proteinExistence type="predicted"/>
<dbReference type="Pfam" id="PF07496">
    <property type="entry name" value="zf-CW"/>
    <property type="match status" value="1"/>
</dbReference>
<dbReference type="GO" id="GO:0016887">
    <property type="term" value="F:ATP hydrolysis activity"/>
    <property type="evidence" value="ECO:0007669"/>
    <property type="project" value="InterPro"/>
</dbReference>
<keyword evidence="7" id="KW-1185">Reference proteome</keyword>
<evidence type="ECO:0000256" key="2">
    <source>
        <dbReference type="ARBA" id="ARBA00022771"/>
    </source>
</evidence>
<accession>A0A671W0X2</accession>
<organism evidence="6 7">
    <name type="scientific">Sparus aurata</name>
    <name type="common">Gilthead sea bream</name>
    <dbReference type="NCBI Taxonomy" id="8175"/>
    <lineage>
        <taxon>Eukaryota</taxon>
        <taxon>Metazoa</taxon>
        <taxon>Chordata</taxon>
        <taxon>Craniata</taxon>
        <taxon>Vertebrata</taxon>
        <taxon>Euteleostomi</taxon>
        <taxon>Actinopterygii</taxon>
        <taxon>Neopterygii</taxon>
        <taxon>Teleostei</taxon>
        <taxon>Neoteleostei</taxon>
        <taxon>Acanthomorphata</taxon>
        <taxon>Eupercaria</taxon>
        <taxon>Spariformes</taxon>
        <taxon>Sparidae</taxon>
        <taxon>Sparus</taxon>
    </lineage>
</organism>
<evidence type="ECO:0000313" key="7">
    <source>
        <dbReference type="Proteomes" id="UP000472265"/>
    </source>
</evidence>
<protein>
    <submittedName>
        <fullName evidence="6">Zgc:152774</fullName>
    </submittedName>
</protein>
<feature type="region of interest" description="Disordered" evidence="4">
    <location>
        <begin position="515"/>
        <end position="605"/>
    </location>
</feature>
<keyword evidence="1" id="KW-0479">Metal-binding</keyword>
<dbReference type="PANTHER" id="PTHR23336">
    <property type="entry name" value="ZINC FINGER CW-TYPE COILED-COIL DOMAIN PROTEIN 3"/>
    <property type="match status" value="1"/>
</dbReference>
<dbReference type="Ensembl" id="ENSSAUT00010033327.1">
    <property type="protein sequence ID" value="ENSSAUP00010031622.1"/>
    <property type="gene ID" value="ENSSAUG00010013501.1"/>
</dbReference>
<dbReference type="InterPro" id="IPR041006">
    <property type="entry name" value="Morc_S5"/>
</dbReference>
<dbReference type="AlphaFoldDB" id="A0A671W0X2"/>
<dbReference type="GO" id="GO:0008270">
    <property type="term" value="F:zinc ion binding"/>
    <property type="evidence" value="ECO:0007669"/>
    <property type="project" value="UniProtKB-KW"/>
</dbReference>
<reference evidence="6" key="2">
    <citation type="submission" date="2025-08" db="UniProtKB">
        <authorList>
            <consortium name="Ensembl"/>
        </authorList>
    </citation>
    <scope>IDENTIFICATION</scope>
</reference>
<feature type="region of interest" description="Disordered" evidence="4">
    <location>
        <begin position="622"/>
        <end position="720"/>
    </location>
</feature>
<dbReference type="Gene3D" id="3.30.40.100">
    <property type="match status" value="1"/>
</dbReference>
<feature type="compositionally biased region" description="Polar residues" evidence="4">
    <location>
        <begin position="563"/>
        <end position="580"/>
    </location>
</feature>
<dbReference type="PANTHER" id="PTHR23336:SF22">
    <property type="entry name" value="MORC FAMILY CW-TYPE ZINC FINGER PROTEIN 4"/>
    <property type="match status" value="1"/>
</dbReference>
<feature type="compositionally biased region" description="Basic and acidic residues" evidence="4">
    <location>
        <begin position="441"/>
        <end position="452"/>
    </location>
</feature>
<feature type="compositionally biased region" description="Basic and acidic residues" evidence="4">
    <location>
        <begin position="688"/>
        <end position="719"/>
    </location>
</feature>
<dbReference type="InParanoid" id="A0A671W0X2"/>
<reference evidence="6" key="3">
    <citation type="submission" date="2025-09" db="UniProtKB">
        <authorList>
            <consortium name="Ensembl"/>
        </authorList>
    </citation>
    <scope>IDENTIFICATION</scope>
</reference>
<dbReference type="Proteomes" id="UP000472265">
    <property type="component" value="Chromosome 18"/>
</dbReference>
<feature type="compositionally biased region" description="Basic and acidic residues" evidence="4">
    <location>
        <begin position="466"/>
        <end position="492"/>
    </location>
</feature>
<evidence type="ECO:0000259" key="5">
    <source>
        <dbReference type="PROSITE" id="PS51050"/>
    </source>
</evidence>
<keyword evidence="2" id="KW-0863">Zinc-finger</keyword>
<feature type="compositionally biased region" description="Basic and acidic residues" evidence="4">
    <location>
        <begin position="418"/>
        <end position="432"/>
    </location>
</feature>
<dbReference type="Pfam" id="PF17942">
    <property type="entry name" value="Morc6_S5"/>
    <property type="match status" value="1"/>
</dbReference>